<feature type="domain" description="FRG" evidence="1">
    <location>
        <begin position="2"/>
        <end position="90"/>
    </location>
</feature>
<protein>
    <submittedName>
        <fullName evidence="2">FRG domain-containing protein</fullName>
    </submittedName>
</protein>
<dbReference type="Pfam" id="PF08867">
    <property type="entry name" value="FRG"/>
    <property type="match status" value="1"/>
</dbReference>
<accession>A0ABU9UW03</accession>
<comment type="caution">
    <text evidence="2">The sequence shown here is derived from an EMBL/GenBank/DDBJ whole genome shotgun (WGS) entry which is preliminary data.</text>
</comment>
<evidence type="ECO:0000313" key="3">
    <source>
        <dbReference type="Proteomes" id="UP001489333"/>
    </source>
</evidence>
<dbReference type="InterPro" id="IPR014966">
    <property type="entry name" value="FRG-dom"/>
</dbReference>
<gene>
    <name evidence="2" type="ORF">AAGS29_17765</name>
</gene>
<dbReference type="SMART" id="SM00901">
    <property type="entry name" value="FRG"/>
    <property type="match status" value="1"/>
</dbReference>
<proteinExistence type="predicted"/>
<evidence type="ECO:0000259" key="1">
    <source>
        <dbReference type="SMART" id="SM00901"/>
    </source>
</evidence>
<keyword evidence="3" id="KW-1185">Reference proteome</keyword>
<dbReference type="EMBL" id="JBCHKU010000030">
    <property type="protein sequence ID" value="MEM6250450.1"/>
    <property type="molecule type" value="Genomic_DNA"/>
</dbReference>
<organism evidence="2 3">
    <name type="scientific">Shewanella vaxholmensis</name>
    <dbReference type="NCBI Taxonomy" id="3063535"/>
    <lineage>
        <taxon>Bacteria</taxon>
        <taxon>Pseudomonadati</taxon>
        <taxon>Pseudomonadota</taxon>
        <taxon>Gammaproteobacteria</taxon>
        <taxon>Alteromonadales</taxon>
        <taxon>Shewanellaceae</taxon>
        <taxon>Shewanella</taxon>
    </lineage>
</organism>
<name>A0ABU9UW03_9GAMM</name>
<dbReference type="Proteomes" id="UP001489333">
    <property type="component" value="Unassembled WGS sequence"/>
</dbReference>
<sequence length="208" mass="23998">MFRGHSNSEWLLVPTAGREPFSDSDDERMFRAWQRRSVEFLSPRPSNEWEWLSIAQHHGLATRLLDWTYQPLVATFFAVSTYHEGDAHLYCLRADKIYEQTDASPFKAKTLAKYKPHTVASRIVRQGGLFTIHPEPSIPLTEAKSTKDTLELIVIEAKFREQLPFELSHYGINHSSIFPDLDGLSEHINWYSANKDYWVTPEDSSDGI</sequence>
<dbReference type="RefSeq" id="WP_172837314.1">
    <property type="nucleotide sequence ID" value="NZ_JAUOEV010000027.1"/>
</dbReference>
<evidence type="ECO:0000313" key="2">
    <source>
        <dbReference type="EMBL" id="MEM6250450.1"/>
    </source>
</evidence>
<reference evidence="2 3" key="1">
    <citation type="submission" date="2024-04" db="EMBL/GenBank/DDBJ databases">
        <title>Novel Shewanella species isolated from Baltic Sea sediments.</title>
        <authorList>
            <person name="Martin-Rodriguez A.J."/>
            <person name="Fernandez-Juarez V."/>
            <person name="Valeriano V.D."/>
            <person name="Mihindukulasooriya I."/>
            <person name="Ceresnova L."/>
            <person name="Joffre E."/>
            <person name="Jensie-Markopoulos S."/>
            <person name="Moore E.R.B."/>
            <person name="Sjoling A."/>
        </authorList>
    </citation>
    <scope>NUCLEOTIDE SEQUENCE [LARGE SCALE GENOMIC DNA]</scope>
    <source>
        <strain evidence="2 3">VAX-SP0-0CM-1</strain>
    </source>
</reference>